<dbReference type="RefSeq" id="WP_160797979.1">
    <property type="nucleotide sequence ID" value="NZ_WRPA01000016.1"/>
</dbReference>
<dbReference type="InterPro" id="IPR036250">
    <property type="entry name" value="AcylCo_DH-like_C"/>
</dbReference>
<feature type="domain" description="Acyl-CoA dehydrogenase/oxidase N-terminal" evidence="8">
    <location>
        <begin position="41"/>
        <end position="156"/>
    </location>
</feature>
<dbReference type="InterPro" id="IPR009100">
    <property type="entry name" value="AcylCoA_DH/oxidase_NM_dom_sf"/>
</dbReference>
<comment type="similarity">
    <text evidence="2 5">Belongs to the acyl-CoA dehydrogenase family.</text>
</comment>
<gene>
    <name evidence="10" type="ORF">GNT65_15935</name>
</gene>
<evidence type="ECO:0000256" key="1">
    <source>
        <dbReference type="ARBA" id="ARBA00001974"/>
    </source>
</evidence>
<keyword evidence="5" id="KW-0560">Oxidoreductase</keyword>
<dbReference type="InterPro" id="IPR013786">
    <property type="entry name" value="AcylCoA_DH/ox_N"/>
</dbReference>
<dbReference type="Pfam" id="PF00441">
    <property type="entry name" value="Acyl-CoA_dh_1"/>
    <property type="match status" value="1"/>
</dbReference>
<organism evidence="10 11">
    <name type="scientific">Shewanella insulae</name>
    <dbReference type="NCBI Taxonomy" id="2681496"/>
    <lineage>
        <taxon>Bacteria</taxon>
        <taxon>Pseudomonadati</taxon>
        <taxon>Pseudomonadota</taxon>
        <taxon>Gammaproteobacteria</taxon>
        <taxon>Alteromonadales</taxon>
        <taxon>Shewanellaceae</taxon>
        <taxon>Shewanella</taxon>
    </lineage>
</organism>
<protein>
    <submittedName>
        <fullName evidence="10">Acyl-CoA dehydrogenase</fullName>
    </submittedName>
</protein>
<evidence type="ECO:0000259" key="7">
    <source>
        <dbReference type="Pfam" id="PF02770"/>
    </source>
</evidence>
<evidence type="ECO:0000313" key="11">
    <source>
        <dbReference type="Proteomes" id="UP000474778"/>
    </source>
</evidence>
<dbReference type="InterPro" id="IPR025878">
    <property type="entry name" value="Acyl-CoA_dh-like_C_dom"/>
</dbReference>
<feature type="domain" description="Acyl-CoA oxidase/dehydrogenase middle" evidence="7">
    <location>
        <begin position="162"/>
        <end position="265"/>
    </location>
</feature>
<dbReference type="EMBL" id="WRPA01000016">
    <property type="protein sequence ID" value="MXR70156.1"/>
    <property type="molecule type" value="Genomic_DNA"/>
</dbReference>
<dbReference type="AlphaFoldDB" id="A0A6L7I0U2"/>
<dbReference type="SUPFAM" id="SSF56645">
    <property type="entry name" value="Acyl-CoA dehydrogenase NM domain-like"/>
    <property type="match status" value="1"/>
</dbReference>
<dbReference type="Pfam" id="PF12806">
    <property type="entry name" value="Acyl-CoA_dh_C"/>
    <property type="match status" value="1"/>
</dbReference>
<evidence type="ECO:0000259" key="6">
    <source>
        <dbReference type="Pfam" id="PF00441"/>
    </source>
</evidence>
<dbReference type="GO" id="GO:0050660">
    <property type="term" value="F:flavin adenine dinucleotide binding"/>
    <property type="evidence" value="ECO:0007669"/>
    <property type="project" value="InterPro"/>
</dbReference>
<dbReference type="Gene3D" id="2.40.110.10">
    <property type="entry name" value="Butyryl-CoA Dehydrogenase, subunit A, domain 2"/>
    <property type="match status" value="1"/>
</dbReference>
<keyword evidence="4 5" id="KW-0274">FAD</keyword>
<feature type="domain" description="Acetyl-CoA dehydrogenase-like C-terminal" evidence="9">
    <location>
        <begin position="468"/>
        <end position="597"/>
    </location>
</feature>
<name>A0A6L7I0U2_9GAMM</name>
<reference evidence="10 11" key="1">
    <citation type="submission" date="2019-12" db="EMBL/GenBank/DDBJ databases">
        <title>Shewanella insulae sp. nov., isolated from a tidal flat.</title>
        <authorList>
            <person name="Yoon J.-H."/>
        </authorList>
    </citation>
    <scope>NUCLEOTIDE SEQUENCE [LARGE SCALE GENOMIC DNA]</scope>
    <source>
        <strain evidence="10 11">JBTF-M18</strain>
    </source>
</reference>
<evidence type="ECO:0000256" key="3">
    <source>
        <dbReference type="ARBA" id="ARBA00022630"/>
    </source>
</evidence>
<keyword evidence="11" id="KW-1185">Reference proteome</keyword>
<dbReference type="Proteomes" id="UP000474778">
    <property type="component" value="Unassembled WGS sequence"/>
</dbReference>
<accession>A0A6L7I0U2</accession>
<dbReference type="SUPFAM" id="SSF47203">
    <property type="entry name" value="Acyl-CoA dehydrogenase C-terminal domain-like"/>
    <property type="match status" value="1"/>
</dbReference>
<evidence type="ECO:0000259" key="8">
    <source>
        <dbReference type="Pfam" id="PF02771"/>
    </source>
</evidence>
<dbReference type="InterPro" id="IPR037069">
    <property type="entry name" value="AcylCoA_DH/ox_N_sf"/>
</dbReference>
<comment type="caution">
    <text evidence="10">The sequence shown here is derived from an EMBL/GenBank/DDBJ whole genome shotgun (WGS) entry which is preliminary data.</text>
</comment>
<sequence>MTVPLLNARDMDFLLYEFLDTEGLLQRPRYCEHSREVFDATLETAKTIAEKYFANHNHKGDEQEPTFDGEKVQMIPETKEAWDHFADAGFLAAHYDFEDGGMQLPEIILRAAMAYFSAANTATAGYPCLSLGAANLIQSFGSDEQKAKFIPPMQEGRFAGTMAMTEPGQGSALADITTKAVPQADGSYRITGQKMFISGGDQSITENIIHMTLAKIEGAPAGVKGISLFIVPKFLVNDDGSQGERNDVALAGLLHKMGFRNTTSTVLSFGEKGGAVGYLVGEPHKGLAYMFQMMNEARIFVGSTAAVLGYQGFNASLEYARERPQGRLPSNKDPESKQIPIVQHADVRRMLLAQKAYVEGSLALCLYASSLFEDSHTADTQEARQQAFMLLDLLTPIVKSWPSKYALKANDLAIQVLGGSGYIREYPVEQYYRDNRLNPIHEGTEAIHGLDILGRKVPMGNMAAYELFVKAVEATAAEAATREATAEMGNSLLAALGKLSRLNAVLLPMLAKDPDLGLANATLYLDVFGRITASWIWLQQANIAAAKLAEEGSLSVDDANFYQGKLQAARYYLEWELPEIDPQIALLESYNSVPFDMQDAWFQA</sequence>
<dbReference type="InterPro" id="IPR046373">
    <property type="entry name" value="Acyl-CoA_Oxase/DH_mid-dom_sf"/>
</dbReference>
<dbReference type="InterPro" id="IPR009075">
    <property type="entry name" value="AcylCo_DH/oxidase_C"/>
</dbReference>
<evidence type="ECO:0000313" key="10">
    <source>
        <dbReference type="EMBL" id="MXR70156.1"/>
    </source>
</evidence>
<dbReference type="GO" id="GO:0016627">
    <property type="term" value="F:oxidoreductase activity, acting on the CH-CH group of donors"/>
    <property type="evidence" value="ECO:0007669"/>
    <property type="project" value="InterPro"/>
</dbReference>
<evidence type="ECO:0000259" key="9">
    <source>
        <dbReference type="Pfam" id="PF12806"/>
    </source>
</evidence>
<dbReference type="InterPro" id="IPR052166">
    <property type="entry name" value="Diverse_Acyl-CoA_DH"/>
</dbReference>
<dbReference type="InterPro" id="IPR006091">
    <property type="entry name" value="Acyl-CoA_Oxase/DH_mid-dom"/>
</dbReference>
<dbReference type="PANTHER" id="PTHR42803:SF3">
    <property type="entry name" value="ACYL-COA DEHYDROGENASE-RELATED"/>
    <property type="match status" value="1"/>
</dbReference>
<evidence type="ECO:0000256" key="5">
    <source>
        <dbReference type="RuleBase" id="RU362125"/>
    </source>
</evidence>
<evidence type="ECO:0000256" key="4">
    <source>
        <dbReference type="ARBA" id="ARBA00022827"/>
    </source>
</evidence>
<comment type="cofactor">
    <cofactor evidence="1 5">
        <name>FAD</name>
        <dbReference type="ChEBI" id="CHEBI:57692"/>
    </cofactor>
</comment>
<dbReference type="Gene3D" id="1.10.540.10">
    <property type="entry name" value="Acyl-CoA dehydrogenase/oxidase, N-terminal domain"/>
    <property type="match status" value="1"/>
</dbReference>
<dbReference type="Gene3D" id="1.20.140.10">
    <property type="entry name" value="Butyryl-CoA Dehydrogenase, subunit A, domain 3"/>
    <property type="match status" value="1"/>
</dbReference>
<keyword evidence="3 5" id="KW-0285">Flavoprotein</keyword>
<feature type="domain" description="Acyl-CoA dehydrogenase/oxidase C-terminal" evidence="6">
    <location>
        <begin position="285"/>
        <end position="452"/>
    </location>
</feature>
<evidence type="ECO:0000256" key="2">
    <source>
        <dbReference type="ARBA" id="ARBA00009347"/>
    </source>
</evidence>
<dbReference type="PANTHER" id="PTHR42803">
    <property type="entry name" value="ACYL-COA DEHYDROGENASE"/>
    <property type="match status" value="1"/>
</dbReference>
<proteinExistence type="inferred from homology"/>
<dbReference type="Pfam" id="PF02771">
    <property type="entry name" value="Acyl-CoA_dh_N"/>
    <property type="match status" value="1"/>
</dbReference>
<dbReference type="Pfam" id="PF02770">
    <property type="entry name" value="Acyl-CoA_dh_M"/>
    <property type="match status" value="1"/>
</dbReference>